<dbReference type="AlphaFoldDB" id="X1BGZ2"/>
<dbReference type="GO" id="GO:0003723">
    <property type="term" value="F:RNA binding"/>
    <property type="evidence" value="ECO:0007669"/>
    <property type="project" value="InterPro"/>
</dbReference>
<name>X1BGZ2_9ZZZZ</name>
<feature type="non-terminal residue" evidence="2">
    <location>
        <position position="80"/>
    </location>
</feature>
<feature type="compositionally biased region" description="Basic and acidic residues" evidence="1">
    <location>
        <begin position="66"/>
        <end position="80"/>
    </location>
</feature>
<dbReference type="EMBL" id="BART01023657">
    <property type="protein sequence ID" value="GAG95189.1"/>
    <property type="molecule type" value="Genomic_DNA"/>
</dbReference>
<accession>X1BGZ2</accession>
<comment type="caution">
    <text evidence="2">The sequence shown here is derived from an EMBL/GenBank/DDBJ whole genome shotgun (WGS) entry which is preliminary data.</text>
</comment>
<proteinExistence type="predicted"/>
<evidence type="ECO:0000256" key="1">
    <source>
        <dbReference type="SAM" id="MobiDB-lite"/>
    </source>
</evidence>
<dbReference type="SUPFAM" id="SSF55895">
    <property type="entry name" value="Ribonuclease Rh-like"/>
    <property type="match status" value="1"/>
</dbReference>
<dbReference type="InterPro" id="IPR036430">
    <property type="entry name" value="RNase_T2-like_sf"/>
</dbReference>
<gene>
    <name evidence="2" type="ORF">S01H4_42976</name>
</gene>
<feature type="region of interest" description="Disordered" evidence="1">
    <location>
        <begin position="61"/>
        <end position="80"/>
    </location>
</feature>
<organism evidence="2">
    <name type="scientific">marine sediment metagenome</name>
    <dbReference type="NCBI Taxonomy" id="412755"/>
    <lineage>
        <taxon>unclassified sequences</taxon>
        <taxon>metagenomes</taxon>
        <taxon>ecological metagenomes</taxon>
    </lineage>
</organism>
<sequence>MLSRRFTLSLLAVLVIVLGIAAHAQRAQWPSESSDAKPSEHVAGEFDYYALVLSWSPTECITSSRGRSDTQCARRDGKRY</sequence>
<reference evidence="2" key="1">
    <citation type="journal article" date="2014" name="Front. Microbiol.">
        <title>High frequency of phylogenetically diverse reductive dehalogenase-homologous genes in deep subseafloor sedimentary metagenomes.</title>
        <authorList>
            <person name="Kawai M."/>
            <person name="Futagami T."/>
            <person name="Toyoda A."/>
            <person name="Takaki Y."/>
            <person name="Nishi S."/>
            <person name="Hori S."/>
            <person name="Arai W."/>
            <person name="Tsubouchi T."/>
            <person name="Morono Y."/>
            <person name="Uchiyama I."/>
            <person name="Ito T."/>
            <person name="Fujiyama A."/>
            <person name="Inagaki F."/>
            <person name="Takami H."/>
        </authorList>
    </citation>
    <scope>NUCLEOTIDE SEQUENCE</scope>
    <source>
        <strain evidence="2">Expedition CK06-06</strain>
    </source>
</reference>
<dbReference type="GO" id="GO:0033897">
    <property type="term" value="F:ribonuclease T2 activity"/>
    <property type="evidence" value="ECO:0007669"/>
    <property type="project" value="InterPro"/>
</dbReference>
<protein>
    <submittedName>
        <fullName evidence="2">Uncharacterized protein</fullName>
    </submittedName>
</protein>
<evidence type="ECO:0000313" key="2">
    <source>
        <dbReference type="EMBL" id="GAG95189.1"/>
    </source>
</evidence>